<dbReference type="Gene3D" id="2.40.160.50">
    <property type="entry name" value="membrane protein fhac: a member of the omp85/tpsb transporter family"/>
    <property type="match status" value="1"/>
</dbReference>
<feature type="chain" id="PRO_5008390150" description="POTRA domain-containing protein" evidence="3">
    <location>
        <begin position="25"/>
        <end position="494"/>
    </location>
</feature>
<organism evidence="5 6">
    <name type="scientific">Niabella ginsenosidivorans</name>
    <dbReference type="NCBI Taxonomy" id="1176587"/>
    <lineage>
        <taxon>Bacteria</taxon>
        <taxon>Pseudomonadati</taxon>
        <taxon>Bacteroidota</taxon>
        <taxon>Chitinophagia</taxon>
        <taxon>Chitinophagales</taxon>
        <taxon>Chitinophagaceae</taxon>
        <taxon>Niabella</taxon>
    </lineage>
</organism>
<dbReference type="InterPro" id="IPR010827">
    <property type="entry name" value="BamA/TamA_POTRA"/>
</dbReference>
<dbReference type="KEGG" id="nia:A8C56_19240"/>
<evidence type="ECO:0000256" key="2">
    <source>
        <dbReference type="ARBA" id="ARBA00023136"/>
    </source>
</evidence>
<dbReference type="AlphaFoldDB" id="A0A1A9IBW9"/>
<accession>A0A1A9IBW9</accession>
<dbReference type="Proteomes" id="UP000077667">
    <property type="component" value="Chromosome"/>
</dbReference>
<reference evidence="5 6" key="1">
    <citation type="submission" date="2016-05" db="EMBL/GenBank/DDBJ databases">
        <title>Niabella ginsenosidivorans BS26 whole genome sequencing.</title>
        <authorList>
            <person name="Im W.T."/>
            <person name="Siddiqi M.Z."/>
        </authorList>
    </citation>
    <scope>NUCLEOTIDE SEQUENCE [LARGE SCALE GENOMIC DNA]</scope>
    <source>
        <strain evidence="5 6">BS26</strain>
    </source>
</reference>
<keyword evidence="6" id="KW-1185">Reference proteome</keyword>
<feature type="domain" description="POTRA" evidence="4">
    <location>
        <begin position="60"/>
        <end position="136"/>
    </location>
</feature>
<keyword evidence="3" id="KW-0732">Signal</keyword>
<evidence type="ECO:0000259" key="4">
    <source>
        <dbReference type="PROSITE" id="PS51779"/>
    </source>
</evidence>
<evidence type="ECO:0000256" key="3">
    <source>
        <dbReference type="SAM" id="SignalP"/>
    </source>
</evidence>
<comment type="subcellular location">
    <subcellularLocation>
        <location evidence="1">Membrane</location>
    </subcellularLocation>
</comment>
<dbReference type="GO" id="GO:0019867">
    <property type="term" value="C:outer membrane"/>
    <property type="evidence" value="ECO:0007669"/>
    <property type="project" value="InterPro"/>
</dbReference>
<feature type="signal peptide" evidence="3">
    <location>
        <begin position="1"/>
        <end position="24"/>
    </location>
</feature>
<evidence type="ECO:0000256" key="1">
    <source>
        <dbReference type="ARBA" id="ARBA00004370"/>
    </source>
</evidence>
<dbReference type="EMBL" id="CP015772">
    <property type="protein sequence ID" value="ANH84064.1"/>
    <property type="molecule type" value="Genomic_DNA"/>
</dbReference>
<dbReference type="PROSITE" id="PS51257">
    <property type="entry name" value="PROKAR_LIPOPROTEIN"/>
    <property type="match status" value="1"/>
</dbReference>
<sequence>MFTLKNSFLLFILLASGCFSGIYAQIDTTIAGLKNANEASPFGANNYKLDSLPHNLDSPFVIRNIVFEGNKKTKENIMLRELPFKEGDAILIKEIPTLFNIGKTQLMNLSLFHTVSLSVLQFDPPFIDIKIAVKERWYIWPFPYFKPVDRNLNQWLFQKGASVSRIDYGVKMLYDNVTGNNDKIRFYFITGYTKQLSLGYQRPYIDKGLKWGMNFQINLGKNHEVMYNTINDQQQFVKTNDYLKNFFNANLEFTYRKKFYTTHYFGIGYQSVRFGDTVFVLNPRYLNDPQHFLKYGLIYYRVRYQNLDYNAYPTRGYAGEIYASKQGFNNDMNVWQLTAKGVGYWQLGKLSFYSLGASGTIKAPFKQPYYNKQLLGYGDMFLHGYEYFVMDGVAGGIVNATLATKLTNFSFSVPRTKWFSPIPIPLKIYGKIFANAGYAYDPDPGPTNRLSNRFLIGYGVGFDILTAYDFTLKVEFSYNHLGQNGIYLQKKDIF</sequence>
<evidence type="ECO:0000313" key="6">
    <source>
        <dbReference type="Proteomes" id="UP000077667"/>
    </source>
</evidence>
<evidence type="ECO:0000313" key="5">
    <source>
        <dbReference type="EMBL" id="ANH84064.1"/>
    </source>
</evidence>
<dbReference type="PROSITE" id="PS51779">
    <property type="entry name" value="POTRA"/>
    <property type="match status" value="1"/>
</dbReference>
<name>A0A1A9IBW9_9BACT</name>
<gene>
    <name evidence="5" type="ORF">A8C56_19240</name>
</gene>
<keyword evidence="2" id="KW-0472">Membrane</keyword>
<dbReference type="STRING" id="1176587.A8C56_19240"/>
<dbReference type="InterPro" id="IPR034746">
    <property type="entry name" value="POTRA"/>
</dbReference>
<dbReference type="Gene3D" id="3.10.20.310">
    <property type="entry name" value="membrane protein fhac"/>
    <property type="match status" value="1"/>
</dbReference>
<dbReference type="Pfam" id="PF07244">
    <property type="entry name" value="POTRA"/>
    <property type="match status" value="1"/>
</dbReference>
<proteinExistence type="predicted"/>
<protein>
    <recommendedName>
        <fullName evidence="4">POTRA domain-containing protein</fullName>
    </recommendedName>
</protein>